<dbReference type="Proteomes" id="UP001597425">
    <property type="component" value="Unassembled WGS sequence"/>
</dbReference>
<dbReference type="PROSITE" id="PS51085">
    <property type="entry name" value="2FE2S_FER_2"/>
    <property type="match status" value="1"/>
</dbReference>
<dbReference type="EMBL" id="JBHUJD010000014">
    <property type="protein sequence ID" value="MFD2311112.1"/>
    <property type="molecule type" value="Genomic_DNA"/>
</dbReference>
<name>A0ABW5ED22_9GAMM</name>
<sequence length="100" mass="11080">MIMEADAPLRETGADDDLVRLKVTVNGRRHEGEASKKLTILENIEKMQLPIRSSCRRGRCGSCRVRVLSGALRDNGVRLNGYVLSCSSYLEGDGDILLPY</sequence>
<gene>
    <name evidence="2" type="ORF">ACFSKX_11860</name>
</gene>
<proteinExistence type="predicted"/>
<evidence type="ECO:0000313" key="3">
    <source>
        <dbReference type="Proteomes" id="UP001597425"/>
    </source>
</evidence>
<dbReference type="SUPFAM" id="SSF54292">
    <property type="entry name" value="2Fe-2S ferredoxin-like"/>
    <property type="match status" value="1"/>
</dbReference>
<dbReference type="Pfam" id="PF00111">
    <property type="entry name" value="Fer2"/>
    <property type="match status" value="1"/>
</dbReference>
<dbReference type="CDD" id="cd00207">
    <property type="entry name" value="fer2"/>
    <property type="match status" value="1"/>
</dbReference>
<dbReference type="InterPro" id="IPR001041">
    <property type="entry name" value="2Fe-2S_ferredoxin-type"/>
</dbReference>
<dbReference type="PROSITE" id="PS00197">
    <property type="entry name" value="2FE2S_FER_1"/>
    <property type="match status" value="1"/>
</dbReference>
<protein>
    <submittedName>
        <fullName evidence="2">2Fe-2S iron-sulfur cluster-binding protein</fullName>
    </submittedName>
</protein>
<feature type="domain" description="2Fe-2S ferredoxin-type" evidence="1">
    <location>
        <begin position="19"/>
        <end position="100"/>
    </location>
</feature>
<dbReference type="InterPro" id="IPR012675">
    <property type="entry name" value="Beta-grasp_dom_sf"/>
</dbReference>
<keyword evidence="3" id="KW-1185">Reference proteome</keyword>
<comment type="caution">
    <text evidence="2">The sequence shown here is derived from an EMBL/GenBank/DDBJ whole genome shotgun (WGS) entry which is preliminary data.</text>
</comment>
<dbReference type="Gene3D" id="3.10.20.30">
    <property type="match status" value="1"/>
</dbReference>
<accession>A0ABW5ED22</accession>
<evidence type="ECO:0000313" key="2">
    <source>
        <dbReference type="EMBL" id="MFD2311112.1"/>
    </source>
</evidence>
<dbReference type="InterPro" id="IPR036010">
    <property type="entry name" value="2Fe-2S_ferredoxin-like_sf"/>
</dbReference>
<organism evidence="2 3">
    <name type="scientific">Microbulbifer halophilus</name>
    <dbReference type="NCBI Taxonomy" id="453963"/>
    <lineage>
        <taxon>Bacteria</taxon>
        <taxon>Pseudomonadati</taxon>
        <taxon>Pseudomonadota</taxon>
        <taxon>Gammaproteobacteria</taxon>
        <taxon>Cellvibrionales</taxon>
        <taxon>Microbulbiferaceae</taxon>
        <taxon>Microbulbifer</taxon>
    </lineage>
</organism>
<reference evidence="3" key="1">
    <citation type="journal article" date="2019" name="Int. J. Syst. Evol. Microbiol.">
        <title>The Global Catalogue of Microorganisms (GCM) 10K type strain sequencing project: providing services to taxonomists for standard genome sequencing and annotation.</title>
        <authorList>
            <consortium name="The Broad Institute Genomics Platform"/>
            <consortium name="The Broad Institute Genome Sequencing Center for Infectious Disease"/>
            <person name="Wu L."/>
            <person name="Ma J."/>
        </authorList>
    </citation>
    <scope>NUCLEOTIDE SEQUENCE [LARGE SCALE GENOMIC DNA]</scope>
    <source>
        <strain evidence="3">KCTC 12848</strain>
    </source>
</reference>
<dbReference type="InterPro" id="IPR006058">
    <property type="entry name" value="2Fe2S_fd_BS"/>
</dbReference>
<evidence type="ECO:0000259" key="1">
    <source>
        <dbReference type="PROSITE" id="PS51085"/>
    </source>
</evidence>